<organism evidence="3 4">
    <name type="scientific">Filobasidium floriforme</name>
    <dbReference type="NCBI Taxonomy" id="5210"/>
    <lineage>
        <taxon>Eukaryota</taxon>
        <taxon>Fungi</taxon>
        <taxon>Dikarya</taxon>
        <taxon>Basidiomycota</taxon>
        <taxon>Agaricomycotina</taxon>
        <taxon>Tremellomycetes</taxon>
        <taxon>Filobasidiales</taxon>
        <taxon>Filobasidiaceae</taxon>
        <taxon>Filobasidium</taxon>
    </lineage>
</organism>
<dbReference type="GO" id="GO:0000724">
    <property type="term" value="P:double-strand break repair via homologous recombination"/>
    <property type="evidence" value="ECO:0007669"/>
    <property type="project" value="TreeGrafter"/>
</dbReference>
<dbReference type="GO" id="GO:0008270">
    <property type="term" value="F:zinc ion binding"/>
    <property type="evidence" value="ECO:0007669"/>
    <property type="project" value="UniProtKB-KW"/>
</dbReference>
<evidence type="ECO:0000256" key="1">
    <source>
        <dbReference type="PROSITE-ProRule" id="PRU00325"/>
    </source>
</evidence>
<evidence type="ECO:0000259" key="2">
    <source>
        <dbReference type="PROSITE" id="PS50966"/>
    </source>
</evidence>
<dbReference type="Proteomes" id="UP000812966">
    <property type="component" value="Unassembled WGS sequence"/>
</dbReference>
<dbReference type="InterPro" id="IPR007527">
    <property type="entry name" value="Znf_SWIM"/>
</dbReference>
<protein>
    <recommendedName>
        <fullName evidence="2">SWIM-type domain-containing protein</fullName>
    </recommendedName>
</protein>
<dbReference type="EMBL" id="JABELV010000011">
    <property type="protein sequence ID" value="KAG7571136.1"/>
    <property type="molecule type" value="Genomic_DNA"/>
</dbReference>
<dbReference type="AlphaFoldDB" id="A0A8K0NT54"/>
<evidence type="ECO:0000313" key="3">
    <source>
        <dbReference type="EMBL" id="KAG7571136.1"/>
    </source>
</evidence>
<sequence>MAQGIKGSLFRSTYRTQQFAALFSYSSTNRPGLIRFHDPMAGEPRDLYAQVVETALDRINNDCPTDDDLSALSFIFGPMLMPALTLVDRGDVNKISLPNGRQLYRVTGTKGKSYTVYPADVRQANAYCPCAAFTYSCLVAEQQLMCKHVLAVRIAEKTGRCKAIVSGRDGLADLLPGFRA</sequence>
<accession>A0A8K0NT54</accession>
<feature type="domain" description="SWIM-type" evidence="2">
    <location>
        <begin position="114"/>
        <end position="157"/>
    </location>
</feature>
<keyword evidence="1" id="KW-0479">Metal-binding</keyword>
<name>A0A8K0NT54_9TREE</name>
<dbReference type="PANTHER" id="PTHR28498:SF1">
    <property type="entry name" value="ZINC FINGER SWIM DOMAIN-CONTAINING PROTEIN 7"/>
    <property type="match status" value="1"/>
</dbReference>
<dbReference type="PANTHER" id="PTHR28498">
    <property type="entry name" value="ZINC FINGER SWIM DOMAIN-CONTAINING PROTEIN 7"/>
    <property type="match status" value="1"/>
</dbReference>
<comment type="caution">
    <text evidence="3">The sequence shown here is derived from an EMBL/GenBank/DDBJ whole genome shotgun (WGS) entry which is preliminary data.</text>
</comment>
<keyword evidence="1" id="KW-0863">Zinc-finger</keyword>
<dbReference type="PROSITE" id="PS50966">
    <property type="entry name" value="ZF_SWIM"/>
    <property type="match status" value="1"/>
</dbReference>
<keyword evidence="4" id="KW-1185">Reference proteome</keyword>
<proteinExistence type="predicted"/>
<evidence type="ECO:0000313" key="4">
    <source>
        <dbReference type="Proteomes" id="UP000812966"/>
    </source>
</evidence>
<gene>
    <name evidence="3" type="ORF">FFLO_00961</name>
</gene>
<keyword evidence="1" id="KW-0862">Zinc</keyword>
<reference evidence="3" key="1">
    <citation type="submission" date="2020-04" db="EMBL/GenBank/DDBJ databases">
        <title>Analysis of mating type loci in Filobasidium floriforme.</title>
        <authorList>
            <person name="Nowrousian M."/>
        </authorList>
    </citation>
    <scope>NUCLEOTIDE SEQUENCE</scope>
    <source>
        <strain evidence="3">CBS 6242</strain>
    </source>
</reference>
<dbReference type="GO" id="GO:0097196">
    <property type="term" value="C:Shu complex"/>
    <property type="evidence" value="ECO:0007669"/>
    <property type="project" value="TreeGrafter"/>
</dbReference>